<keyword evidence="9" id="KW-0808">Transferase</keyword>
<dbReference type="InterPro" id="IPR003661">
    <property type="entry name" value="HisK_dim/P_dom"/>
</dbReference>
<name>Q1YN13_AURMS</name>
<dbReference type="PROSITE" id="PS50112">
    <property type="entry name" value="PAS"/>
    <property type="match status" value="1"/>
</dbReference>
<dbReference type="Gene3D" id="1.10.287.130">
    <property type="match status" value="1"/>
</dbReference>
<dbReference type="SUPFAM" id="SSF55874">
    <property type="entry name" value="ATPase domain of HSP90 chaperone/DNA topoisomerase II/histidine kinase"/>
    <property type="match status" value="1"/>
</dbReference>
<dbReference type="HOGENOM" id="CLU_000445_114_51_5"/>
<dbReference type="PROSITE" id="PS50113">
    <property type="entry name" value="PAC"/>
    <property type="match status" value="1"/>
</dbReference>
<dbReference type="EMBL" id="AAPJ01000001">
    <property type="protein sequence ID" value="EAS51218.1"/>
    <property type="molecule type" value="Genomic_DNA"/>
</dbReference>
<evidence type="ECO:0000256" key="3">
    <source>
        <dbReference type="ARBA" id="ARBA00022553"/>
    </source>
</evidence>
<evidence type="ECO:0000256" key="2">
    <source>
        <dbReference type="ARBA" id="ARBA00012438"/>
    </source>
</evidence>
<dbReference type="InterPro" id="IPR005467">
    <property type="entry name" value="His_kinase_dom"/>
</dbReference>
<dbReference type="Pfam" id="PF02518">
    <property type="entry name" value="HATPase_c"/>
    <property type="match status" value="1"/>
</dbReference>
<dbReference type="SUPFAM" id="SSF52172">
    <property type="entry name" value="CheY-like"/>
    <property type="match status" value="1"/>
</dbReference>
<dbReference type="SMART" id="SM00448">
    <property type="entry name" value="REC"/>
    <property type="match status" value="1"/>
</dbReference>
<sequence>MGERQTGAGVAASGRGQAGTLAMLMAGLDRLDQGITLFGPDLKLVFANSRLVELVGLPQALAEPGTHFETIVRHNAAHGEYGHGDIETMVADRVAAARRFEPHTLERTRPNGIVIRVSGWPLPEGGFATVYTDITDQRRRELRLEQRLLRQTEDLRRSEERLRLIANEVPAGIAYLDRDEVFRFVNRRFARAYGLSPDAIPGRRHDEVLSAATMARVRPFFARAKTGEALDFDQEIAFPDGRILDTRTFLRPDRDPDGTPRGFYVLTVNVTKEKEAAAALLQAQKMETLGQLSSGIAHDFNNLLTIILGNLMPLVAKIDDPALKAEMLEPAIRATRRGADLMRRLLAVARRQPLEPAVVDIGETIRTIVELVRPSLHDGTCIAVEIDGTPHAFVDPAQLEASLINLVVNAADACLTGGRIRVAAESDAASGAVVIVVADDGKGMDEATRRKIFEPFFSTKTGTERSGLGLTMVQGFVTASQGTVALDTAPGQGTIFTLRLPAAEVPTEDGTAAGSDAALDCSDGLKDRFVLLVDDDEEVRTVLRRDLLGCGARLIEASGGAEALQLLDAVDGIDFVLSDITMPGGMSGVDLAAEIERRHPGKRIVLMTGFGQDGVRADLSPRVRVLQKPFERRAIVSAFTAGA</sequence>
<dbReference type="Proteomes" id="UP000000321">
    <property type="component" value="Unassembled WGS sequence"/>
</dbReference>
<dbReference type="InterPro" id="IPR036890">
    <property type="entry name" value="HATPase_C_sf"/>
</dbReference>
<keyword evidence="3 4" id="KW-0597">Phosphoprotein</keyword>
<dbReference type="InterPro" id="IPR011006">
    <property type="entry name" value="CheY-like_superfamily"/>
</dbReference>
<dbReference type="PANTHER" id="PTHR43065:SF42">
    <property type="entry name" value="TWO-COMPONENT SENSOR PPRA"/>
    <property type="match status" value="1"/>
</dbReference>
<feature type="domain" description="PAC" evidence="8">
    <location>
        <begin position="230"/>
        <end position="282"/>
    </location>
</feature>
<feature type="modified residue" description="4-aspartylphosphate" evidence="4">
    <location>
        <position position="579"/>
    </location>
</feature>
<dbReference type="NCBIfam" id="TIGR00229">
    <property type="entry name" value="sensory_box"/>
    <property type="match status" value="1"/>
</dbReference>
<comment type="catalytic activity">
    <reaction evidence="1">
        <text>ATP + protein L-histidine = ADP + protein N-phospho-L-histidine.</text>
        <dbReference type="EC" id="2.7.13.3"/>
    </reaction>
</comment>
<evidence type="ECO:0000256" key="4">
    <source>
        <dbReference type="PROSITE-ProRule" id="PRU00169"/>
    </source>
</evidence>
<dbReference type="CDD" id="cd00130">
    <property type="entry name" value="PAS"/>
    <property type="match status" value="1"/>
</dbReference>
<dbReference type="AlphaFoldDB" id="Q1YN13"/>
<dbReference type="GO" id="GO:0000155">
    <property type="term" value="F:phosphorelay sensor kinase activity"/>
    <property type="evidence" value="ECO:0007669"/>
    <property type="project" value="InterPro"/>
</dbReference>
<feature type="domain" description="Histidine kinase" evidence="5">
    <location>
        <begin position="295"/>
        <end position="504"/>
    </location>
</feature>
<evidence type="ECO:0000256" key="1">
    <source>
        <dbReference type="ARBA" id="ARBA00000085"/>
    </source>
</evidence>
<feature type="domain" description="PAS" evidence="7">
    <location>
        <begin position="158"/>
        <end position="228"/>
    </location>
</feature>
<dbReference type="Pfam" id="PF08448">
    <property type="entry name" value="PAS_4"/>
    <property type="match status" value="1"/>
</dbReference>
<dbReference type="CDD" id="cd00082">
    <property type="entry name" value="HisKA"/>
    <property type="match status" value="1"/>
</dbReference>
<dbReference type="InterPro" id="IPR000014">
    <property type="entry name" value="PAS"/>
</dbReference>
<keyword evidence="10" id="KW-1185">Reference proteome</keyword>
<dbReference type="SMART" id="SM00387">
    <property type="entry name" value="HATPase_c"/>
    <property type="match status" value="1"/>
</dbReference>
<evidence type="ECO:0000313" key="9">
    <source>
        <dbReference type="EMBL" id="EAS51218.1"/>
    </source>
</evidence>
<dbReference type="Pfam" id="PF12860">
    <property type="entry name" value="PAS_7"/>
    <property type="match status" value="1"/>
</dbReference>
<dbReference type="PRINTS" id="PR00344">
    <property type="entry name" value="BCTRLSENSOR"/>
</dbReference>
<dbReference type="Gene3D" id="3.40.50.2300">
    <property type="match status" value="1"/>
</dbReference>
<dbReference type="Gene3D" id="3.30.565.10">
    <property type="entry name" value="Histidine kinase-like ATPase, C-terminal domain"/>
    <property type="match status" value="1"/>
</dbReference>
<accession>Q1YN13</accession>
<evidence type="ECO:0000259" key="5">
    <source>
        <dbReference type="PROSITE" id="PS50109"/>
    </source>
</evidence>
<dbReference type="InterPro" id="IPR004358">
    <property type="entry name" value="Sig_transdc_His_kin-like_C"/>
</dbReference>
<dbReference type="SUPFAM" id="SSF47384">
    <property type="entry name" value="Homodimeric domain of signal transducing histidine kinase"/>
    <property type="match status" value="1"/>
</dbReference>
<dbReference type="InterPro" id="IPR036097">
    <property type="entry name" value="HisK_dim/P_sf"/>
</dbReference>
<dbReference type="InterPro" id="IPR035965">
    <property type="entry name" value="PAS-like_dom_sf"/>
</dbReference>
<evidence type="ECO:0000313" key="10">
    <source>
        <dbReference type="Proteomes" id="UP000000321"/>
    </source>
</evidence>
<feature type="domain" description="Response regulatory" evidence="6">
    <location>
        <begin position="529"/>
        <end position="643"/>
    </location>
</feature>
<gene>
    <name evidence="9" type="ORF">SI859A1_02032</name>
</gene>
<dbReference type="PROSITE" id="PS50109">
    <property type="entry name" value="HIS_KIN"/>
    <property type="match status" value="1"/>
</dbReference>
<dbReference type="InterPro" id="IPR003594">
    <property type="entry name" value="HATPase_dom"/>
</dbReference>
<dbReference type="Gene3D" id="3.30.450.20">
    <property type="entry name" value="PAS domain"/>
    <property type="match status" value="2"/>
</dbReference>
<keyword evidence="9" id="KW-0418">Kinase</keyword>
<dbReference type="SMART" id="SM00091">
    <property type="entry name" value="PAS"/>
    <property type="match status" value="2"/>
</dbReference>
<evidence type="ECO:0000259" key="7">
    <source>
        <dbReference type="PROSITE" id="PS50112"/>
    </source>
</evidence>
<dbReference type="Pfam" id="PF00072">
    <property type="entry name" value="Response_reg"/>
    <property type="match status" value="1"/>
</dbReference>
<organism evidence="9 10">
    <name type="scientific">Aurantimonas manganoxydans (strain ATCC BAA-1229 / DSM 21871 / SI85-9A1)</name>
    <dbReference type="NCBI Taxonomy" id="287752"/>
    <lineage>
        <taxon>Bacteria</taxon>
        <taxon>Pseudomonadati</taxon>
        <taxon>Pseudomonadota</taxon>
        <taxon>Alphaproteobacteria</taxon>
        <taxon>Hyphomicrobiales</taxon>
        <taxon>Aurantimonadaceae</taxon>
        <taxon>Aurantimonas</taxon>
    </lineage>
</organism>
<dbReference type="InterPro" id="IPR013656">
    <property type="entry name" value="PAS_4"/>
</dbReference>
<dbReference type="EC" id="2.7.13.3" evidence="2"/>
<dbReference type="PROSITE" id="PS50110">
    <property type="entry name" value="RESPONSE_REGULATORY"/>
    <property type="match status" value="1"/>
</dbReference>
<comment type="caution">
    <text evidence="9">The sequence shown here is derived from an EMBL/GenBank/DDBJ whole genome shotgun (WGS) entry which is preliminary data.</text>
</comment>
<reference evidence="9 10" key="1">
    <citation type="journal article" date="2008" name="Appl. Environ. Microbiol.">
        <title>Genomic insights into Mn(II) oxidation by the marine alphaproteobacterium Aurantimonas sp. strain SI85-9A1.</title>
        <authorList>
            <person name="Dick G.J."/>
            <person name="Podell S."/>
            <person name="Johnson H.A."/>
            <person name="Rivera-Espinoza Y."/>
            <person name="Bernier-Latmani R."/>
            <person name="McCarthy J.K."/>
            <person name="Torpey J.W."/>
            <person name="Clement B.G."/>
            <person name="Gaasterland T."/>
            <person name="Tebo B.M."/>
        </authorList>
    </citation>
    <scope>NUCLEOTIDE SEQUENCE [LARGE SCALE GENOMIC DNA]</scope>
    <source>
        <strain evidence="9 10">SI85-9A1</strain>
    </source>
</reference>
<dbReference type="BioCyc" id="AURANTIMONAS:SI859A1_02032-MONOMER"/>
<dbReference type="InterPro" id="IPR001789">
    <property type="entry name" value="Sig_transdc_resp-reg_receiver"/>
</dbReference>
<proteinExistence type="predicted"/>
<evidence type="ECO:0000259" key="6">
    <source>
        <dbReference type="PROSITE" id="PS50110"/>
    </source>
</evidence>
<dbReference type="SMART" id="SM00388">
    <property type="entry name" value="HisKA"/>
    <property type="match status" value="1"/>
</dbReference>
<dbReference type="SUPFAM" id="SSF55785">
    <property type="entry name" value="PYP-like sensor domain (PAS domain)"/>
    <property type="match status" value="2"/>
</dbReference>
<protein>
    <recommendedName>
        <fullName evidence="2">histidine kinase</fullName>
        <ecNumber evidence="2">2.7.13.3</ecNumber>
    </recommendedName>
</protein>
<dbReference type="PANTHER" id="PTHR43065">
    <property type="entry name" value="SENSOR HISTIDINE KINASE"/>
    <property type="match status" value="1"/>
</dbReference>
<evidence type="ECO:0000259" key="8">
    <source>
        <dbReference type="PROSITE" id="PS50113"/>
    </source>
</evidence>
<dbReference type="InterPro" id="IPR000700">
    <property type="entry name" value="PAS-assoc_C"/>
</dbReference>